<keyword evidence="1" id="KW-0614">Plasmid</keyword>
<evidence type="ECO:0000313" key="1">
    <source>
        <dbReference type="EMBL" id="BAW26725.1"/>
    </source>
</evidence>
<name>A0A1L7NMM4_PSEPU</name>
<dbReference type="Proteomes" id="UP000218731">
    <property type="component" value="Plasmid pKF715A"/>
</dbReference>
<reference evidence="1 2" key="1">
    <citation type="submission" date="2015-11" db="EMBL/GenBank/DDBJ databases">
        <title>Complete genome sequencing of a biphenyl-degrading bacterium, Pseudomonas putida KF715 (=NBRC110667).</title>
        <authorList>
            <person name="Suenaga H."/>
            <person name="Fujihara N."/>
            <person name="Watanabe T."/>
            <person name="Hirose J."/>
            <person name="Kimura N."/>
            <person name="Yamazoe A."/>
            <person name="Hosoyama A."/>
            <person name="Shimodaira J."/>
            <person name="Furukawa K."/>
        </authorList>
    </citation>
    <scope>NUCLEOTIDE SEQUENCE [LARGE SCALE GENOMIC DNA]</scope>
    <source>
        <strain evidence="1 2">KF715</strain>
        <plasmid evidence="2">Plasmid pkf715a dna</plasmid>
    </source>
</reference>
<accession>A0A1L7NMM4</accession>
<proteinExistence type="predicted"/>
<organism evidence="1 2">
    <name type="scientific">Pseudomonas putida</name>
    <name type="common">Arthrobacter siderocapsulatus</name>
    <dbReference type="NCBI Taxonomy" id="303"/>
    <lineage>
        <taxon>Bacteria</taxon>
        <taxon>Pseudomonadati</taxon>
        <taxon>Pseudomonadota</taxon>
        <taxon>Gammaproteobacteria</taxon>
        <taxon>Pseudomonadales</taxon>
        <taxon>Pseudomonadaceae</taxon>
        <taxon>Pseudomonas</taxon>
    </lineage>
</organism>
<sequence>MHTQTEIEAVVFDTPSGNVRGFVTATFPIKGKSKRIAHATLLVDEPPSLYIEVPKTAPLDCLDAMAEGLKAFTAKVRELCPVSADQEA</sequence>
<geneLocation type="plasmid" evidence="2">
    <name>pkf715a dna</name>
</geneLocation>
<gene>
    <name evidence="1" type="ORF">KF715C_pA2200</name>
</gene>
<dbReference type="RefSeq" id="WP_096427062.1">
    <property type="nucleotide sequence ID" value="NZ_AP015030.1"/>
</dbReference>
<dbReference type="AlphaFoldDB" id="A0A1L7NMM4"/>
<evidence type="ECO:0000313" key="2">
    <source>
        <dbReference type="Proteomes" id="UP000218731"/>
    </source>
</evidence>
<protein>
    <submittedName>
        <fullName evidence="1">Uncharacterized protein</fullName>
    </submittedName>
</protein>
<dbReference type="EMBL" id="AP015030">
    <property type="protein sequence ID" value="BAW26725.1"/>
    <property type="molecule type" value="Genomic_DNA"/>
</dbReference>